<dbReference type="Proteomes" id="UP000007089">
    <property type="component" value="Chromosome"/>
</dbReference>
<dbReference type="Pfam" id="PF00005">
    <property type="entry name" value="ABC_tran"/>
    <property type="match status" value="1"/>
</dbReference>
<evidence type="ECO:0000313" key="6">
    <source>
        <dbReference type="Proteomes" id="UP000007089"/>
    </source>
</evidence>
<proteinExistence type="predicted"/>
<dbReference type="PROSITE" id="PS00211">
    <property type="entry name" value="ABC_TRANSPORTER_1"/>
    <property type="match status" value="1"/>
</dbReference>
<evidence type="ECO:0000256" key="3">
    <source>
        <dbReference type="SAM" id="MobiDB-lite"/>
    </source>
</evidence>
<dbReference type="SUPFAM" id="SSF52540">
    <property type="entry name" value="P-loop containing nucleoside triphosphate hydrolases"/>
    <property type="match status" value="1"/>
</dbReference>
<dbReference type="GO" id="GO:0005886">
    <property type="term" value="C:plasma membrane"/>
    <property type="evidence" value="ECO:0007669"/>
    <property type="project" value="TreeGrafter"/>
</dbReference>
<keyword evidence="1" id="KW-0547">Nucleotide-binding</keyword>
<dbReference type="Gene3D" id="3.40.190.290">
    <property type="match status" value="1"/>
</dbReference>
<dbReference type="InterPro" id="IPR015854">
    <property type="entry name" value="ABC_transpr_LolD-like"/>
</dbReference>
<dbReference type="Gene3D" id="3.40.50.300">
    <property type="entry name" value="P-loop containing nucleotide triphosphate hydrolases"/>
    <property type="match status" value="1"/>
</dbReference>
<dbReference type="GO" id="GO:0016887">
    <property type="term" value="F:ATP hydrolysis activity"/>
    <property type="evidence" value="ECO:0007669"/>
    <property type="project" value="InterPro"/>
</dbReference>
<dbReference type="InterPro" id="IPR027417">
    <property type="entry name" value="P-loop_NTPase"/>
</dbReference>
<dbReference type="InterPro" id="IPR003593">
    <property type="entry name" value="AAA+_ATPase"/>
</dbReference>
<reference evidence="5" key="1">
    <citation type="submission" date="2009-01" db="EMBL/GenBank/DDBJ databases">
        <title>Complete sequence of Anaeromyxobacter dehalogenans 2CP-1.</title>
        <authorList>
            <consortium name="US DOE Joint Genome Institute"/>
            <person name="Lucas S."/>
            <person name="Copeland A."/>
            <person name="Lapidus A."/>
            <person name="Glavina del Rio T."/>
            <person name="Dalin E."/>
            <person name="Tice H."/>
            <person name="Bruce D."/>
            <person name="Goodwin L."/>
            <person name="Pitluck S."/>
            <person name="Saunders E."/>
            <person name="Brettin T."/>
            <person name="Detter J.C."/>
            <person name="Han C."/>
            <person name="Larimer F."/>
            <person name="Land M."/>
            <person name="Hauser L."/>
            <person name="Kyrpides N."/>
            <person name="Ovchinnikova G."/>
            <person name="Beliaev A.S."/>
            <person name="Richardson P."/>
        </authorList>
    </citation>
    <scope>NUCLEOTIDE SEQUENCE</scope>
    <source>
        <strain evidence="5">2CP-1</strain>
    </source>
</reference>
<dbReference type="InterPro" id="IPR005119">
    <property type="entry name" value="LysR_subst-bd"/>
</dbReference>
<feature type="region of interest" description="Disordered" evidence="3">
    <location>
        <begin position="1"/>
        <end position="26"/>
    </location>
</feature>
<dbReference type="SMART" id="SM00382">
    <property type="entry name" value="AAA"/>
    <property type="match status" value="1"/>
</dbReference>
<dbReference type="GO" id="GO:0022857">
    <property type="term" value="F:transmembrane transporter activity"/>
    <property type="evidence" value="ECO:0007669"/>
    <property type="project" value="TreeGrafter"/>
</dbReference>
<dbReference type="RefSeq" id="WP_012631891.1">
    <property type="nucleotide sequence ID" value="NC_011891.1"/>
</dbReference>
<dbReference type="KEGG" id="acp:A2cp1_0484"/>
<dbReference type="GO" id="GO:0005524">
    <property type="term" value="F:ATP binding"/>
    <property type="evidence" value="ECO:0007669"/>
    <property type="project" value="UniProtKB-KW"/>
</dbReference>
<accession>B8JB30</accession>
<evidence type="ECO:0000256" key="1">
    <source>
        <dbReference type="ARBA" id="ARBA00022741"/>
    </source>
</evidence>
<dbReference type="InterPro" id="IPR003439">
    <property type="entry name" value="ABC_transporter-like_ATP-bd"/>
</dbReference>
<dbReference type="SUPFAM" id="SSF53850">
    <property type="entry name" value="Periplasmic binding protein-like II"/>
    <property type="match status" value="1"/>
</dbReference>
<dbReference type="PANTHER" id="PTHR24220:SF659">
    <property type="entry name" value="TRANSPORTER, PUTATIVE-RELATED"/>
    <property type="match status" value="1"/>
</dbReference>
<dbReference type="HOGENOM" id="CLU_041390_0_0_7"/>
<protein>
    <submittedName>
        <fullName evidence="5">ABC transporter related</fullName>
    </submittedName>
</protein>
<gene>
    <name evidence="5" type="ordered locus">A2cp1_0484</name>
</gene>
<dbReference type="PANTHER" id="PTHR24220">
    <property type="entry name" value="IMPORT ATP-BINDING PROTEIN"/>
    <property type="match status" value="1"/>
</dbReference>
<feature type="domain" description="ABC transporter" evidence="4">
    <location>
        <begin position="28"/>
        <end position="269"/>
    </location>
</feature>
<evidence type="ECO:0000259" key="4">
    <source>
        <dbReference type="PROSITE" id="PS50893"/>
    </source>
</evidence>
<evidence type="ECO:0000256" key="2">
    <source>
        <dbReference type="ARBA" id="ARBA00022840"/>
    </source>
</evidence>
<dbReference type="PROSITE" id="PS50893">
    <property type="entry name" value="ABC_TRANSPORTER_2"/>
    <property type="match status" value="1"/>
</dbReference>
<feature type="region of interest" description="Disordered" evidence="3">
    <location>
        <begin position="272"/>
        <end position="294"/>
    </location>
</feature>
<organism evidence="5 6">
    <name type="scientific">Anaeromyxobacter dehalogenans (strain ATCC BAA-258 / DSM 21875 / 2CP-1)</name>
    <dbReference type="NCBI Taxonomy" id="455488"/>
    <lineage>
        <taxon>Bacteria</taxon>
        <taxon>Pseudomonadati</taxon>
        <taxon>Myxococcota</taxon>
        <taxon>Myxococcia</taxon>
        <taxon>Myxococcales</taxon>
        <taxon>Cystobacterineae</taxon>
        <taxon>Anaeromyxobacteraceae</taxon>
        <taxon>Anaeromyxobacter</taxon>
    </lineage>
</organism>
<keyword evidence="2" id="KW-0067">ATP-binding</keyword>
<evidence type="ECO:0000313" key="5">
    <source>
        <dbReference type="EMBL" id="ACL63841.1"/>
    </source>
</evidence>
<dbReference type="AlphaFoldDB" id="B8JB30"/>
<sequence>MPQRPEAARAGPVAGPDATRSAPPGPALALRGAGRAYGAVRALRPLTLEIRRGERVALLGPSGAGKSTLLRLLDTSLAPSEGVVEVLGQPIAAADARRLRALRARIGTVHQQLLLVPQATTMQNVVAGRLGRTSLARTLAALVSRREAARVRALLDDVGIGDKIFERVDRLSGGEQQRVAIARTLYQDPELILADEPLASVDPARAADIAALLTRAFAGRTLVVSTHRIEPLLAHVDRVIGLREGTLAFDKPAASLTLRDLGELYEARRGAADPARAPAARPPSDPDLAPGGALRIGASSTPGEHLLPPLVRAFARAYPGTRVSLSLSDSAAVTEQVRAGALDLGFVGAREDDPALAYEDVARDEIVLVAAPALELPPEPLPLEVAARLPRVDREPGSGTRAVVEQHLANMGAALDPAAAVLEAGALVALKAAVVSGMGVAFVSRRAVGDDLRSGHVRVVRVEGLSIPRHVFAVARRSPGPSAAARAFLEVARAEVPPA</sequence>
<dbReference type="InterPro" id="IPR017871">
    <property type="entry name" value="ABC_transporter-like_CS"/>
</dbReference>
<keyword evidence="6" id="KW-1185">Reference proteome</keyword>
<name>B8JB30_ANAD2</name>
<dbReference type="Pfam" id="PF03466">
    <property type="entry name" value="LysR_substrate"/>
    <property type="match status" value="1"/>
</dbReference>
<dbReference type="EMBL" id="CP001359">
    <property type="protein sequence ID" value="ACL63841.1"/>
    <property type="molecule type" value="Genomic_DNA"/>
</dbReference>